<evidence type="ECO:0000256" key="10">
    <source>
        <dbReference type="ARBA" id="ARBA00022984"/>
    </source>
</evidence>
<evidence type="ECO:0000256" key="2">
    <source>
        <dbReference type="ARBA" id="ARBA00004752"/>
    </source>
</evidence>
<dbReference type="InterPro" id="IPR018044">
    <property type="entry name" value="Peptidase_S11"/>
</dbReference>
<keyword evidence="10" id="KW-0573">Peptidoglycan synthesis</keyword>
<keyword evidence="9" id="KW-0133">Cell shape</keyword>
<comment type="similarity">
    <text evidence="3 13">Belongs to the peptidase S11 family.</text>
</comment>
<comment type="function">
    <text evidence="1">Removes C-terminal D-alanyl residues from sugar-peptide cell wall precursors.</text>
</comment>
<dbReference type="InterPro" id="IPR015956">
    <property type="entry name" value="Peniciliin-bd_prot_C_sf"/>
</dbReference>
<feature type="domain" description="Peptidase S11 D-Ala-D-Ala carboxypeptidase A C-terminal" evidence="14">
    <location>
        <begin position="284"/>
        <end position="374"/>
    </location>
</feature>
<reference evidence="15 16" key="1">
    <citation type="journal article" date="2020" name="Curr. Microbiol.">
        <title>Tepidiphilus baoligensis sp. nov., a Novel Bacterium of the Family Hydrogenophilaceae Isolated from an Oil Reservoir.</title>
        <authorList>
            <person name="Zhang X."/>
            <person name="Wang G."/>
            <person name="Ma X."/>
            <person name="Yu J."/>
            <person name="You J."/>
            <person name="Xue Y."/>
            <person name="Ma Y."/>
        </authorList>
    </citation>
    <scope>NUCLEOTIDE SEQUENCE [LARGE SCALE GENOMIC DNA]</scope>
    <source>
        <strain evidence="15 16">B18-69</strain>
    </source>
</reference>
<evidence type="ECO:0000256" key="1">
    <source>
        <dbReference type="ARBA" id="ARBA00003217"/>
    </source>
</evidence>
<evidence type="ECO:0000256" key="13">
    <source>
        <dbReference type="RuleBase" id="RU004016"/>
    </source>
</evidence>
<evidence type="ECO:0000256" key="3">
    <source>
        <dbReference type="ARBA" id="ARBA00007164"/>
    </source>
</evidence>
<evidence type="ECO:0000313" key="16">
    <source>
        <dbReference type="Proteomes" id="UP000669605"/>
    </source>
</evidence>
<evidence type="ECO:0000256" key="7">
    <source>
        <dbReference type="ARBA" id="ARBA00022729"/>
    </source>
</evidence>
<keyword evidence="11" id="KW-0961">Cell wall biogenesis/degradation</keyword>
<comment type="catalytic activity">
    <reaction evidence="12">
        <text>Preferential cleavage: (Ac)2-L-Lys-D-Ala-|-D-Ala. Also transpeptidation of peptidyl-alanyl moieties that are N-acyl substituents of D-alanine.</text>
        <dbReference type="EC" id="3.4.16.4"/>
    </reaction>
</comment>
<organism evidence="15 16">
    <name type="scientific">Tepidiphilus baoligensis</name>
    <dbReference type="NCBI Taxonomy" id="2698687"/>
    <lineage>
        <taxon>Bacteria</taxon>
        <taxon>Pseudomonadati</taxon>
        <taxon>Pseudomonadota</taxon>
        <taxon>Hydrogenophilia</taxon>
        <taxon>Hydrogenophilales</taxon>
        <taxon>Hydrogenophilaceae</taxon>
        <taxon>Tepidiphilus</taxon>
    </lineage>
</organism>
<dbReference type="EMBL" id="JAAAUB010000010">
    <property type="protein sequence ID" value="NMH17043.1"/>
    <property type="molecule type" value="Genomic_DNA"/>
</dbReference>
<dbReference type="PRINTS" id="PR00725">
    <property type="entry name" value="DADACBPTASE1"/>
</dbReference>
<dbReference type="InterPro" id="IPR037167">
    <property type="entry name" value="Peptidase_S11_C_sf"/>
</dbReference>
<sequence>MGRFSKRFRSWHVRFVRSIQVWCVLFIACWVTVAQAAVPPITLNARQWVLIDARTGEVLASKDADQPAEPASITKLMTAYVVFGALRDGRLELEQQIPVSTTAWKMGGSRMFIDPKMTPTVEELLRGMIIQSGNDASVALAEAVAGSEEAFTALMNDAAKKLGLKNSHFMNSTGMPDPQHYMSAHDIALLARAIIEEFPQFYALYSEKEYVFNGIRQPNRNRLLWLDPSVDGIKTGHTSSAGYCLASSARREGRRLIAVVLGAPSDEVRVQESLKLLNYGFQFFDAVKLYDANQAVATLRVWKGAKREIPVGFTTDVVLTLPREDVKHAEARFIGEEPLLAPVSKGQPVGKVEVSVEGKPLTTLTAVALDDVPQAGWFGRAWDALVLWIKSW</sequence>
<evidence type="ECO:0000256" key="8">
    <source>
        <dbReference type="ARBA" id="ARBA00022801"/>
    </source>
</evidence>
<evidence type="ECO:0000256" key="4">
    <source>
        <dbReference type="ARBA" id="ARBA00012448"/>
    </source>
</evidence>
<accession>A0ABX1QM54</accession>
<dbReference type="SUPFAM" id="SSF69189">
    <property type="entry name" value="Penicillin-binding protein associated domain"/>
    <property type="match status" value="1"/>
</dbReference>
<dbReference type="Gene3D" id="2.60.410.10">
    <property type="entry name" value="D-Ala-D-Ala carboxypeptidase, C-terminal domain"/>
    <property type="match status" value="1"/>
</dbReference>
<keyword evidence="7" id="KW-0732">Signal</keyword>
<comment type="pathway">
    <text evidence="2">Cell wall biogenesis; peptidoglycan biosynthesis.</text>
</comment>
<dbReference type="InterPro" id="IPR001967">
    <property type="entry name" value="Peptidase_S11_N"/>
</dbReference>
<evidence type="ECO:0000256" key="5">
    <source>
        <dbReference type="ARBA" id="ARBA00022645"/>
    </source>
</evidence>
<name>A0ABX1QM54_9PROT</name>
<protein>
    <recommendedName>
        <fullName evidence="4">serine-type D-Ala-D-Ala carboxypeptidase</fullName>
        <ecNumber evidence="4">3.4.16.4</ecNumber>
    </recommendedName>
</protein>
<dbReference type="PROSITE" id="PS51257">
    <property type="entry name" value="PROKAR_LIPOPROTEIN"/>
    <property type="match status" value="1"/>
</dbReference>
<dbReference type="Pfam" id="PF07943">
    <property type="entry name" value="PBP5_C"/>
    <property type="match status" value="1"/>
</dbReference>
<dbReference type="PANTHER" id="PTHR21581:SF6">
    <property type="entry name" value="TRAFFICKING PROTEIN PARTICLE COMPLEX SUBUNIT 12"/>
    <property type="match status" value="1"/>
</dbReference>
<evidence type="ECO:0000256" key="12">
    <source>
        <dbReference type="ARBA" id="ARBA00034000"/>
    </source>
</evidence>
<dbReference type="InterPro" id="IPR012907">
    <property type="entry name" value="Peptidase_S11_C"/>
</dbReference>
<keyword evidence="5 15" id="KW-0121">Carboxypeptidase</keyword>
<comment type="caution">
    <text evidence="15">The sequence shown here is derived from an EMBL/GenBank/DDBJ whole genome shotgun (WGS) entry which is preliminary data.</text>
</comment>
<evidence type="ECO:0000256" key="6">
    <source>
        <dbReference type="ARBA" id="ARBA00022670"/>
    </source>
</evidence>
<dbReference type="EC" id="3.4.16.4" evidence="4"/>
<keyword evidence="16" id="KW-1185">Reference proteome</keyword>
<dbReference type="SUPFAM" id="SSF56601">
    <property type="entry name" value="beta-lactamase/transpeptidase-like"/>
    <property type="match status" value="1"/>
</dbReference>
<evidence type="ECO:0000259" key="14">
    <source>
        <dbReference type="SMART" id="SM00936"/>
    </source>
</evidence>
<dbReference type="Gene3D" id="3.40.710.10">
    <property type="entry name" value="DD-peptidase/beta-lactamase superfamily"/>
    <property type="match status" value="1"/>
</dbReference>
<dbReference type="Proteomes" id="UP000669605">
    <property type="component" value="Unassembled WGS sequence"/>
</dbReference>
<dbReference type="PANTHER" id="PTHR21581">
    <property type="entry name" value="D-ALANYL-D-ALANINE CARBOXYPEPTIDASE"/>
    <property type="match status" value="1"/>
</dbReference>
<proteinExistence type="inferred from homology"/>
<dbReference type="SMART" id="SM00936">
    <property type="entry name" value="PBP5_C"/>
    <property type="match status" value="1"/>
</dbReference>
<dbReference type="GO" id="GO:0004180">
    <property type="term" value="F:carboxypeptidase activity"/>
    <property type="evidence" value="ECO:0007669"/>
    <property type="project" value="UniProtKB-KW"/>
</dbReference>
<keyword evidence="8" id="KW-0378">Hydrolase</keyword>
<evidence type="ECO:0000256" key="11">
    <source>
        <dbReference type="ARBA" id="ARBA00023316"/>
    </source>
</evidence>
<dbReference type="Pfam" id="PF00768">
    <property type="entry name" value="Peptidase_S11"/>
    <property type="match status" value="1"/>
</dbReference>
<keyword evidence="6" id="KW-0645">Protease</keyword>
<evidence type="ECO:0000256" key="9">
    <source>
        <dbReference type="ARBA" id="ARBA00022960"/>
    </source>
</evidence>
<dbReference type="InterPro" id="IPR012338">
    <property type="entry name" value="Beta-lactam/transpept-like"/>
</dbReference>
<evidence type="ECO:0000313" key="15">
    <source>
        <dbReference type="EMBL" id="NMH17043.1"/>
    </source>
</evidence>
<gene>
    <name evidence="15" type="ORF">GV368_08025</name>
</gene>